<reference evidence="1 2" key="1">
    <citation type="journal article" date="2018" name="Sci. Rep.">
        <title>Genomic signatures of local adaptation to the degree of environmental predictability in rotifers.</title>
        <authorList>
            <person name="Franch-Gras L."/>
            <person name="Hahn C."/>
            <person name="Garcia-Roger E.M."/>
            <person name="Carmona M.J."/>
            <person name="Serra M."/>
            <person name="Gomez A."/>
        </authorList>
    </citation>
    <scope>NUCLEOTIDE SEQUENCE [LARGE SCALE GENOMIC DNA]</scope>
    <source>
        <strain evidence="1">HYR1</strain>
    </source>
</reference>
<evidence type="ECO:0000313" key="2">
    <source>
        <dbReference type="Proteomes" id="UP000276133"/>
    </source>
</evidence>
<sequence>MFKKTRTSTRNIKKGYYYSNSNNFGETKCIEKQIVPTFEKYNFDMNLSKFMNTEHIENLSIILKCLPQNGSLFRQTIAITNTSSIDYFILFSYIVSKKNNFSTTSKSYSTIYFEKFLREANSCLDRNNWNLVRLLWARNNKAIRQTIIEKDQIVYNCFGSEYDSYYSIFMVE</sequence>
<protein>
    <submittedName>
        <fullName evidence="1">Uncharacterized protein</fullName>
    </submittedName>
</protein>
<evidence type="ECO:0000313" key="1">
    <source>
        <dbReference type="EMBL" id="RNA05534.1"/>
    </source>
</evidence>
<dbReference type="EMBL" id="REGN01007677">
    <property type="protein sequence ID" value="RNA05534.1"/>
    <property type="molecule type" value="Genomic_DNA"/>
</dbReference>
<organism evidence="1 2">
    <name type="scientific">Brachionus plicatilis</name>
    <name type="common">Marine rotifer</name>
    <name type="synonym">Brachionus muelleri</name>
    <dbReference type="NCBI Taxonomy" id="10195"/>
    <lineage>
        <taxon>Eukaryota</taxon>
        <taxon>Metazoa</taxon>
        <taxon>Spiralia</taxon>
        <taxon>Gnathifera</taxon>
        <taxon>Rotifera</taxon>
        <taxon>Eurotatoria</taxon>
        <taxon>Monogononta</taxon>
        <taxon>Pseudotrocha</taxon>
        <taxon>Ploima</taxon>
        <taxon>Brachionidae</taxon>
        <taxon>Brachionus</taxon>
    </lineage>
</organism>
<name>A0A3M7Q2T7_BRAPC</name>
<comment type="caution">
    <text evidence="1">The sequence shown here is derived from an EMBL/GenBank/DDBJ whole genome shotgun (WGS) entry which is preliminary data.</text>
</comment>
<proteinExistence type="predicted"/>
<dbReference type="AlphaFoldDB" id="A0A3M7Q2T7"/>
<accession>A0A3M7Q2T7</accession>
<keyword evidence="2" id="KW-1185">Reference proteome</keyword>
<gene>
    <name evidence="1" type="ORF">BpHYR1_011851</name>
</gene>
<dbReference type="Proteomes" id="UP000276133">
    <property type="component" value="Unassembled WGS sequence"/>
</dbReference>